<dbReference type="Gene3D" id="3.90.980.20">
    <property type="match status" value="1"/>
</dbReference>
<dbReference type="PROSITE" id="PS01359">
    <property type="entry name" value="ZF_PHD_1"/>
    <property type="match status" value="1"/>
</dbReference>
<reference evidence="5" key="1">
    <citation type="submission" date="2020-08" db="EMBL/GenBank/DDBJ databases">
        <title>Multicomponent nature underlies the extraordinary mechanical properties of spider dragline silk.</title>
        <authorList>
            <person name="Kono N."/>
            <person name="Nakamura H."/>
            <person name="Mori M."/>
            <person name="Yoshida Y."/>
            <person name="Ohtoshi R."/>
            <person name="Malay A.D."/>
            <person name="Moran D.A.P."/>
            <person name="Tomita M."/>
            <person name="Numata K."/>
            <person name="Arakawa K."/>
        </authorList>
    </citation>
    <scope>NUCLEOTIDE SEQUENCE</scope>
</reference>
<dbReference type="InterPro" id="IPR011011">
    <property type="entry name" value="Znf_FYVE_PHD"/>
</dbReference>
<dbReference type="SUPFAM" id="SSF55729">
    <property type="entry name" value="Acyl-CoA N-acyltransferases (Nat)"/>
    <property type="match status" value="1"/>
</dbReference>
<dbReference type="EMBL" id="BMAW01033002">
    <property type="protein sequence ID" value="GFU28246.1"/>
    <property type="molecule type" value="Genomic_DNA"/>
</dbReference>
<dbReference type="AlphaFoldDB" id="A0A8X6QRL1"/>
<comment type="caution">
    <text evidence="5">The sequence shown here is derived from an EMBL/GenBank/DDBJ whole genome shotgun (WGS) entry which is preliminary data.</text>
</comment>
<dbReference type="InterPro" id="IPR016181">
    <property type="entry name" value="Acyl_CoA_acyltransferase"/>
</dbReference>
<gene>
    <name evidence="5" type="primary">KAT14</name>
    <name evidence="5" type="ORF">NPIL_398681</name>
</gene>
<dbReference type="FunFam" id="3.40.630.30:FF:000013">
    <property type="entry name" value="cysteine-rich protein 2-binding protein-like"/>
    <property type="match status" value="1"/>
</dbReference>
<dbReference type="InterPro" id="IPR000182">
    <property type="entry name" value="GNAT_dom"/>
</dbReference>
<dbReference type="InterPro" id="IPR053835">
    <property type="entry name" value="ASH2L-like_WH"/>
</dbReference>
<dbReference type="PROSITE" id="PS51186">
    <property type="entry name" value="GNAT"/>
    <property type="match status" value="1"/>
</dbReference>
<dbReference type="GO" id="GO:0008270">
    <property type="term" value="F:zinc ion binding"/>
    <property type="evidence" value="ECO:0007669"/>
    <property type="project" value="UniProtKB-KW"/>
</dbReference>
<evidence type="ECO:0000313" key="6">
    <source>
        <dbReference type="Proteomes" id="UP000887013"/>
    </source>
</evidence>
<keyword evidence="6" id="KW-1185">Reference proteome</keyword>
<evidence type="ECO:0000259" key="4">
    <source>
        <dbReference type="PROSITE" id="PS51186"/>
    </source>
</evidence>
<feature type="domain" description="N-acetyltransferase" evidence="4">
    <location>
        <begin position="562"/>
        <end position="703"/>
    </location>
</feature>
<name>A0A8X6QRL1_NEPPI</name>
<keyword evidence="2" id="KW-0863">Zinc-finger</keyword>
<sequence length="827" mass="94846">MDIKPILHCYCLTVELEHDMLICTECEKRYHPACLKSGRPSPLAGDIYFNFTCQNCSLTGAEVIKRKKLQWTLVIMIALYNLQLQGAGKCGYFRWREHICRFIEKNWAALFGEERKKSATWHGTVAGALSTGANRFFVSGVEVLGENGWWSLKSSKLPSLDELDSVALTMKASRKRQAPSEAEVSSVVEGSRKKNQNVVEAAVALKEKKASIACDSRSPSRSPKSKKKLLESKVIGTDSSNLSFEHKLKLVVSHPDISNSTNFVDENSKKSIPKIIIKKEKDCLSTDETSDINKEMPVPKAPEQITNQSNDFSHMDVPLGCDVDHVAVIREALEKMSAIENFEECCAFDEENSNCSKTVGTTKKFHPDTGRKRRVVTKEESLVKEVVIPETKYRLMYPYEEEQLLQKLQNNYTTAMKERPEVRRLYRKLVVRKLQRQHGIPNFNIDAKMHSLLGMDPPDYLEPDKSIMSAPVSNAQIVLDRFHSNNFNARGKSQQYTSFITRLMGVEDGETSFLSPYTERSLKPFIYRDYNMKPLKMRLLEEILLYTNRNNPNWIPPKQSPIDYCYVRPQYIPGINNLCHKFFWPGIDMSECLQYPDFSCVALYKKVIIGFAFIVPDAKFNEAYISFMFCHPEWRRSGIGRYMLYHLIQTCIGKDITLHVSASSPAVALYQGMGFQIEELIHEFYDKYLPYDSRECRHALFLRLSSRTVILIEDNQKENNVTIAPLPSKEIINLNEESDDEHGKASKIQSIILHGRSSRSNKGKPPDRLGYLAHENKKDPENYKEVLSRNDKNKWLEAIEEEMKSLYNNHTWDLVKFPKGKKPIACK</sequence>
<protein>
    <submittedName>
        <fullName evidence="5">Cysteine-rich protein 2-binding protein</fullName>
    </submittedName>
</protein>
<dbReference type="Gene3D" id="3.40.630.30">
    <property type="match status" value="1"/>
</dbReference>
<organism evidence="5 6">
    <name type="scientific">Nephila pilipes</name>
    <name type="common">Giant wood spider</name>
    <name type="synonym">Nephila maculata</name>
    <dbReference type="NCBI Taxonomy" id="299642"/>
    <lineage>
        <taxon>Eukaryota</taxon>
        <taxon>Metazoa</taxon>
        <taxon>Ecdysozoa</taxon>
        <taxon>Arthropoda</taxon>
        <taxon>Chelicerata</taxon>
        <taxon>Arachnida</taxon>
        <taxon>Araneae</taxon>
        <taxon>Araneomorphae</taxon>
        <taxon>Entelegynae</taxon>
        <taxon>Araneoidea</taxon>
        <taxon>Nephilidae</taxon>
        <taxon>Nephila</taxon>
    </lineage>
</organism>
<dbReference type="Proteomes" id="UP000887013">
    <property type="component" value="Unassembled WGS sequence"/>
</dbReference>
<keyword evidence="3" id="KW-0862">Zinc</keyword>
<dbReference type="SUPFAM" id="SSF57903">
    <property type="entry name" value="FYVE/PHD zinc finger"/>
    <property type="match status" value="1"/>
</dbReference>
<dbReference type="GO" id="GO:0004402">
    <property type="term" value="F:histone acetyltransferase activity"/>
    <property type="evidence" value="ECO:0007669"/>
    <property type="project" value="TreeGrafter"/>
</dbReference>
<dbReference type="PANTHER" id="PTHR20916">
    <property type="entry name" value="CYSTEINE AND GLYCINE-RICH PROTEIN 2 BINDING PROTEIN"/>
    <property type="match status" value="1"/>
</dbReference>
<evidence type="ECO:0000313" key="5">
    <source>
        <dbReference type="EMBL" id="GFU28246.1"/>
    </source>
</evidence>
<evidence type="ECO:0000256" key="2">
    <source>
        <dbReference type="ARBA" id="ARBA00022771"/>
    </source>
</evidence>
<dbReference type="PANTHER" id="PTHR20916:SF26">
    <property type="entry name" value="CYSTEINE-RICH PROTEIN 2-BINDING PROTEIN"/>
    <property type="match status" value="1"/>
</dbReference>
<dbReference type="CDD" id="cd04301">
    <property type="entry name" value="NAT_SF"/>
    <property type="match status" value="1"/>
</dbReference>
<dbReference type="Pfam" id="PF00583">
    <property type="entry name" value="Acetyltransf_1"/>
    <property type="match status" value="1"/>
</dbReference>
<dbReference type="OrthoDB" id="4080456at2759"/>
<accession>A0A8X6QRL1</accession>
<evidence type="ECO:0000256" key="3">
    <source>
        <dbReference type="ARBA" id="ARBA00022833"/>
    </source>
</evidence>
<evidence type="ECO:0000256" key="1">
    <source>
        <dbReference type="ARBA" id="ARBA00022723"/>
    </source>
</evidence>
<dbReference type="Pfam" id="PF21198">
    <property type="entry name" value="ASH2L-like_WH"/>
    <property type="match status" value="1"/>
</dbReference>
<keyword evidence="1" id="KW-0479">Metal-binding</keyword>
<dbReference type="InterPro" id="IPR019786">
    <property type="entry name" value="Zinc_finger_PHD-type_CS"/>
</dbReference>
<proteinExistence type="predicted"/>